<dbReference type="InterPro" id="IPR002716">
    <property type="entry name" value="PIN_dom"/>
</dbReference>
<evidence type="ECO:0000313" key="2">
    <source>
        <dbReference type="EMBL" id="MFD1328208.1"/>
    </source>
</evidence>
<comment type="caution">
    <text evidence="2">The sequence shown here is derived from an EMBL/GenBank/DDBJ whole genome shotgun (WGS) entry which is preliminary data.</text>
</comment>
<dbReference type="InterPro" id="IPR029060">
    <property type="entry name" value="PIN-like_dom_sf"/>
</dbReference>
<reference evidence="3" key="1">
    <citation type="journal article" date="2019" name="Int. J. Syst. Evol. Microbiol.">
        <title>The Global Catalogue of Microorganisms (GCM) 10K type strain sequencing project: providing services to taxonomists for standard genome sequencing and annotation.</title>
        <authorList>
            <consortium name="The Broad Institute Genomics Platform"/>
            <consortium name="The Broad Institute Genome Sequencing Center for Infectious Disease"/>
            <person name="Wu L."/>
            <person name="Ma J."/>
        </authorList>
    </citation>
    <scope>NUCLEOTIDE SEQUENCE [LARGE SCALE GENOMIC DNA]</scope>
    <source>
        <strain evidence="3">CCUG 55609</strain>
    </source>
</reference>
<dbReference type="SUPFAM" id="SSF88723">
    <property type="entry name" value="PIN domain-like"/>
    <property type="match status" value="1"/>
</dbReference>
<evidence type="ECO:0000259" key="1">
    <source>
        <dbReference type="Pfam" id="PF01850"/>
    </source>
</evidence>
<feature type="domain" description="PIN" evidence="1">
    <location>
        <begin position="4"/>
        <end position="102"/>
    </location>
</feature>
<organism evidence="2 3">
    <name type="scientific">Mycoplana ramosa</name>
    <name type="common">Mycoplana bullata</name>
    <dbReference type="NCBI Taxonomy" id="40837"/>
    <lineage>
        <taxon>Bacteria</taxon>
        <taxon>Pseudomonadati</taxon>
        <taxon>Pseudomonadota</taxon>
        <taxon>Alphaproteobacteria</taxon>
        <taxon>Hyphomicrobiales</taxon>
        <taxon>Rhizobiaceae</taxon>
        <taxon>Mycoplana</taxon>
    </lineage>
</organism>
<name>A0ABW3YWB9_MYCRA</name>
<evidence type="ECO:0000313" key="3">
    <source>
        <dbReference type="Proteomes" id="UP001597173"/>
    </source>
</evidence>
<dbReference type="Pfam" id="PF01850">
    <property type="entry name" value="PIN"/>
    <property type="match status" value="1"/>
</dbReference>
<proteinExistence type="predicted"/>
<dbReference type="EMBL" id="JBHTNF010000004">
    <property type="protein sequence ID" value="MFD1328208.1"/>
    <property type="molecule type" value="Genomic_DNA"/>
</dbReference>
<sequence>MIGLDTNILLRLFFKDNPEQSEKVAALIRQLPEVGPGYVNCITLMEFAWYLRQRGKLSRSEVMEGISDLLDTQDIIMEDEHLIEATLAEMANSNSEFPDVFIALRNGNAGCIATKTLDQKAAARIPGMELLT</sequence>
<gene>
    <name evidence="2" type="ORF">ACFQ33_09910</name>
</gene>
<protein>
    <submittedName>
        <fullName evidence="2">PIN domain-containing protein</fullName>
    </submittedName>
</protein>
<accession>A0ABW3YWB9</accession>
<dbReference type="Gene3D" id="3.40.50.1010">
    <property type="entry name" value="5'-nuclease"/>
    <property type="match status" value="1"/>
</dbReference>
<dbReference type="RefSeq" id="WP_374837818.1">
    <property type="nucleotide sequence ID" value="NZ_JBHEEW010000005.1"/>
</dbReference>
<dbReference type="Proteomes" id="UP001597173">
    <property type="component" value="Unassembled WGS sequence"/>
</dbReference>
<keyword evidence="3" id="KW-1185">Reference proteome</keyword>